<evidence type="ECO:0000313" key="3">
    <source>
        <dbReference type="EMBL" id="RJL21464.1"/>
    </source>
</evidence>
<feature type="transmembrane region" description="Helical" evidence="2">
    <location>
        <begin position="65"/>
        <end position="81"/>
    </location>
</feature>
<keyword evidence="4" id="KW-1185">Reference proteome</keyword>
<evidence type="ECO:0000256" key="2">
    <source>
        <dbReference type="SAM" id="Phobius"/>
    </source>
</evidence>
<keyword evidence="2" id="KW-0812">Transmembrane</keyword>
<sequence length="136" mass="15090">MATRRRDGSRTSGDPRKAAERARRPRGRPLPAGERFFTPGATGLRKRVEEVSAVPLVYLYRLPRWVLPLVMAGLMLAGFVVRGPLGGIAVLPVLAFVVWLAYMSWPSLRFPGRLLRVALGTFLLLLMVDHFVPLVG</sequence>
<feature type="region of interest" description="Disordered" evidence="1">
    <location>
        <begin position="1"/>
        <end position="33"/>
    </location>
</feature>
<evidence type="ECO:0000256" key="1">
    <source>
        <dbReference type="SAM" id="MobiDB-lite"/>
    </source>
</evidence>
<dbReference type="Proteomes" id="UP000265768">
    <property type="component" value="Unassembled WGS sequence"/>
</dbReference>
<evidence type="ECO:0000313" key="4">
    <source>
        <dbReference type="Proteomes" id="UP000265768"/>
    </source>
</evidence>
<name>A0A3A3ZZY2_9ACTN</name>
<dbReference type="AlphaFoldDB" id="A0A3A3ZZY2"/>
<dbReference type="EMBL" id="QZEY01000025">
    <property type="protein sequence ID" value="RJL21464.1"/>
    <property type="molecule type" value="Genomic_DNA"/>
</dbReference>
<accession>A0A3A3ZZY2</accession>
<organism evidence="3 4">
    <name type="scientific">Bailinhaonella thermotolerans</name>
    <dbReference type="NCBI Taxonomy" id="1070861"/>
    <lineage>
        <taxon>Bacteria</taxon>
        <taxon>Bacillati</taxon>
        <taxon>Actinomycetota</taxon>
        <taxon>Actinomycetes</taxon>
        <taxon>Streptosporangiales</taxon>
        <taxon>Streptosporangiaceae</taxon>
        <taxon>Bailinhaonella</taxon>
    </lineage>
</organism>
<dbReference type="RefSeq" id="WP_119931374.1">
    <property type="nucleotide sequence ID" value="NZ_QZEY01000025.1"/>
</dbReference>
<feature type="transmembrane region" description="Helical" evidence="2">
    <location>
        <begin position="117"/>
        <end position="135"/>
    </location>
</feature>
<keyword evidence="2" id="KW-1133">Transmembrane helix</keyword>
<feature type="transmembrane region" description="Helical" evidence="2">
    <location>
        <begin position="87"/>
        <end position="105"/>
    </location>
</feature>
<protein>
    <submittedName>
        <fullName evidence="3">Uncharacterized protein</fullName>
    </submittedName>
</protein>
<gene>
    <name evidence="3" type="ORF">D5H75_37525</name>
</gene>
<keyword evidence="2" id="KW-0472">Membrane</keyword>
<comment type="caution">
    <text evidence="3">The sequence shown here is derived from an EMBL/GenBank/DDBJ whole genome shotgun (WGS) entry which is preliminary data.</text>
</comment>
<dbReference type="Pfam" id="PF20444">
    <property type="entry name" value="DUF6703"/>
    <property type="match status" value="1"/>
</dbReference>
<dbReference type="OrthoDB" id="3831256at2"/>
<dbReference type="InterPro" id="IPR046549">
    <property type="entry name" value="DUF6703"/>
</dbReference>
<proteinExistence type="predicted"/>
<reference evidence="3 4" key="1">
    <citation type="submission" date="2018-09" db="EMBL/GenBank/DDBJ databases">
        <title>YIM 75507 draft genome.</title>
        <authorList>
            <person name="Tang S."/>
            <person name="Feng Y."/>
        </authorList>
    </citation>
    <scope>NUCLEOTIDE SEQUENCE [LARGE SCALE GENOMIC DNA]</scope>
    <source>
        <strain evidence="3 4">YIM 75507</strain>
    </source>
</reference>
<feature type="compositionally biased region" description="Basic and acidic residues" evidence="1">
    <location>
        <begin position="1"/>
        <end position="22"/>
    </location>
</feature>